<feature type="compositionally biased region" description="Acidic residues" evidence="7">
    <location>
        <begin position="346"/>
        <end position="356"/>
    </location>
</feature>
<keyword evidence="9" id="KW-1185">Reference proteome</keyword>
<comment type="function">
    <text evidence="6">Forms membrane-associated dynamic filaments that are essential for cell shape determination. Acts by regulating cell wall synthesis and cell elongation, and thus cell shape. A feedback loop between cell geometry and MreB localization may maintain elongated cell shape by targeting cell wall growth to regions of negative cell wall curvature.</text>
</comment>
<evidence type="ECO:0000256" key="5">
    <source>
        <dbReference type="ARBA" id="ARBA00023458"/>
    </source>
</evidence>
<dbReference type="HAMAP" id="MF_02207">
    <property type="entry name" value="MreB"/>
    <property type="match status" value="1"/>
</dbReference>
<dbReference type="Gene3D" id="3.30.420.40">
    <property type="match status" value="2"/>
</dbReference>
<evidence type="ECO:0000256" key="3">
    <source>
        <dbReference type="ARBA" id="ARBA00022840"/>
    </source>
</evidence>
<dbReference type="PRINTS" id="PR01652">
    <property type="entry name" value="SHAPEPROTEIN"/>
</dbReference>
<dbReference type="NCBIfam" id="NF010539">
    <property type="entry name" value="PRK13927.1"/>
    <property type="match status" value="1"/>
</dbReference>
<name>A0ABU9DRS5_9BACL</name>
<keyword evidence="3 6" id="KW-0067">ATP-binding</keyword>
<evidence type="ECO:0000256" key="6">
    <source>
        <dbReference type="HAMAP-Rule" id="MF_02207"/>
    </source>
</evidence>
<protein>
    <recommendedName>
        <fullName evidence="6">Cell shape-determining protein MreB</fullName>
    </recommendedName>
</protein>
<dbReference type="NCBIfam" id="TIGR00904">
    <property type="entry name" value="mreB"/>
    <property type="match status" value="1"/>
</dbReference>
<dbReference type="Proteomes" id="UP001469365">
    <property type="component" value="Unassembled WGS sequence"/>
</dbReference>
<comment type="caution">
    <text evidence="6">Lacks conserved residue(s) required for the propagation of feature annotation.</text>
</comment>
<dbReference type="PANTHER" id="PTHR42749:SF1">
    <property type="entry name" value="CELL SHAPE-DETERMINING PROTEIN MREB"/>
    <property type="match status" value="1"/>
</dbReference>
<feature type="region of interest" description="Disordered" evidence="7">
    <location>
        <begin position="336"/>
        <end position="356"/>
    </location>
</feature>
<keyword evidence="4 6" id="KW-0133">Cell shape</keyword>
<dbReference type="Pfam" id="PF06723">
    <property type="entry name" value="MreB_Mbl"/>
    <property type="match status" value="1"/>
</dbReference>
<evidence type="ECO:0000256" key="2">
    <source>
        <dbReference type="ARBA" id="ARBA00022741"/>
    </source>
</evidence>
<feature type="binding site" evidence="6">
    <location>
        <begin position="208"/>
        <end position="211"/>
    </location>
    <ligand>
        <name>ATP</name>
        <dbReference type="ChEBI" id="CHEBI:30616"/>
    </ligand>
</feature>
<gene>
    <name evidence="6" type="primary">mreB</name>
    <name evidence="8" type="ORF">WMW72_26990</name>
</gene>
<feature type="binding site" evidence="6">
    <location>
        <begin position="288"/>
        <end position="291"/>
    </location>
    <ligand>
        <name>ATP</name>
        <dbReference type="ChEBI" id="CHEBI:30616"/>
    </ligand>
</feature>
<dbReference type="InterPro" id="IPR004753">
    <property type="entry name" value="MreB"/>
</dbReference>
<dbReference type="RefSeq" id="WP_341418695.1">
    <property type="nucleotide sequence ID" value="NZ_JBBPCC010000022.1"/>
</dbReference>
<evidence type="ECO:0000313" key="9">
    <source>
        <dbReference type="Proteomes" id="UP001469365"/>
    </source>
</evidence>
<dbReference type="PANTHER" id="PTHR42749">
    <property type="entry name" value="CELL SHAPE-DETERMINING PROTEIN MREB"/>
    <property type="match status" value="1"/>
</dbReference>
<sequence>MLKRFETVYGIDLGTSNTVIYQRGKGIVLNEPSVVAMHQGSGQLLAVGAEAQAMIGRAPAHVEITYPLRNGVIANFEMTSTMLQQFIRKVQGRKSLLRGSQVYISVPCGITNVQKRAVEETVVHKGARKAVAVEEPLAAALGAGLPIEEPAGYLVLDIGGGTCQVAVLSLGGIVASHTVPRAGMSIDRDIMDYVKRQYNLEIGERTAEHVKMTIGTASATAAAKTLDIRGRDVVEGLPRSIRLTSGEIYTVVEDFLSTVVDAIRATLERCPPELAGDVVENGIMLCGGGALLEGLDERIRAETGVPVHTAEQPLACTALGTGMMMTGKESRRSDIWSAAPNNLEKPDDEEAVGSHK</sequence>
<accession>A0ABU9DRS5</accession>
<evidence type="ECO:0000256" key="7">
    <source>
        <dbReference type="SAM" id="MobiDB-lite"/>
    </source>
</evidence>
<evidence type="ECO:0000313" key="8">
    <source>
        <dbReference type="EMBL" id="MEK8131560.1"/>
    </source>
</evidence>
<comment type="caution">
    <text evidence="8">The sequence shown here is derived from an EMBL/GenBank/DDBJ whole genome shotgun (WGS) entry which is preliminary data.</text>
</comment>
<comment type="subcellular location">
    <subcellularLocation>
        <location evidence="6">Cytoplasm</location>
    </subcellularLocation>
    <text evidence="6">Membrane-associated.</text>
</comment>
<reference evidence="8 9" key="1">
    <citation type="submission" date="2024-04" db="EMBL/GenBank/DDBJ databases">
        <title>draft genome sequnece of Paenibacillus filicis.</title>
        <authorList>
            <person name="Kim D.-U."/>
        </authorList>
    </citation>
    <scope>NUCLEOTIDE SEQUENCE [LARGE SCALE GENOMIC DNA]</scope>
    <source>
        <strain evidence="8 9">KACC14197</strain>
    </source>
</reference>
<dbReference type="CDD" id="cd10225">
    <property type="entry name" value="ASKHA_NBD_MreB-like"/>
    <property type="match status" value="1"/>
</dbReference>
<dbReference type="SUPFAM" id="SSF53067">
    <property type="entry name" value="Actin-like ATPase domain"/>
    <property type="match status" value="2"/>
</dbReference>
<comment type="similarity">
    <text evidence="5 6">Belongs to the FtsA/MreB family.</text>
</comment>
<dbReference type="InterPro" id="IPR043129">
    <property type="entry name" value="ATPase_NBD"/>
</dbReference>
<evidence type="ECO:0000256" key="4">
    <source>
        <dbReference type="ARBA" id="ARBA00022960"/>
    </source>
</evidence>
<keyword evidence="1 6" id="KW-0963">Cytoplasm</keyword>
<dbReference type="InterPro" id="IPR056546">
    <property type="entry name" value="MreB_MamK-like"/>
</dbReference>
<feature type="binding site" evidence="6">
    <location>
        <begin position="160"/>
        <end position="162"/>
    </location>
    <ligand>
        <name>ATP</name>
        <dbReference type="ChEBI" id="CHEBI:30616"/>
    </ligand>
</feature>
<comment type="subunit">
    <text evidence="6">Forms polymers.</text>
</comment>
<evidence type="ECO:0000256" key="1">
    <source>
        <dbReference type="ARBA" id="ARBA00022490"/>
    </source>
</evidence>
<keyword evidence="2 6" id="KW-0547">Nucleotide-binding</keyword>
<dbReference type="EMBL" id="JBBPCC010000022">
    <property type="protein sequence ID" value="MEK8131560.1"/>
    <property type="molecule type" value="Genomic_DNA"/>
</dbReference>
<organism evidence="8 9">
    <name type="scientific">Paenibacillus filicis</name>
    <dbReference type="NCBI Taxonomy" id="669464"/>
    <lineage>
        <taxon>Bacteria</taxon>
        <taxon>Bacillati</taxon>
        <taxon>Bacillota</taxon>
        <taxon>Bacilli</taxon>
        <taxon>Bacillales</taxon>
        <taxon>Paenibacillaceae</taxon>
        <taxon>Paenibacillus</taxon>
    </lineage>
</organism>
<proteinExistence type="inferred from homology"/>